<proteinExistence type="predicted"/>
<dbReference type="PANTHER" id="PTHR35690:SF1">
    <property type="entry name" value="OS01G0363500 PROTEIN"/>
    <property type="match status" value="1"/>
</dbReference>
<reference evidence="1" key="2">
    <citation type="journal article" date="2015" name="Genome Announc.">
        <title>Draft Genome Sequence of Filamentous Marine Cyanobacterium Lyngbya confervoides Strain BDU141951.</title>
        <authorList>
            <person name="Chandrababunaidu M.M."/>
            <person name="Sen D."/>
            <person name="Tripathy S."/>
        </authorList>
    </citation>
    <scope>NUCLEOTIDE SEQUENCE</scope>
    <source>
        <strain evidence="1">BDU141951</strain>
    </source>
</reference>
<sequence>MTAAAQGFLAPQQQSRPDGKTLTAALLRAEKAAKQTRKSLPLDVLLGTWRLCFSAGKKAKLQSGQPVGNGFYMPKLAIARISFARNGDSEDSLQITNELQIGPLTVRFTGPARYPGKKNLLVFDFTYLQLQCFGLKVFSGKIGQRDDQSFVTTPVAKLPFFAFFTATADYIAARGRGGGLAIWVQE</sequence>
<name>A0A0C1UVW1_9CYAN</name>
<evidence type="ECO:0000313" key="1">
    <source>
        <dbReference type="EMBL" id="NEV68818.1"/>
    </source>
</evidence>
<accession>A0A0C1UVW1</accession>
<reference evidence="1" key="1">
    <citation type="submission" date="2014-11" db="EMBL/GenBank/DDBJ databases">
        <authorList>
            <person name="Malar M.C."/>
            <person name="Sen D."/>
            <person name="Tripathy S."/>
        </authorList>
    </citation>
    <scope>NUCLEOTIDE SEQUENCE</scope>
    <source>
        <strain evidence="1">BDU141951</strain>
    </source>
</reference>
<organism evidence="1">
    <name type="scientific">Lyngbya confervoides BDU141951</name>
    <dbReference type="NCBI Taxonomy" id="1574623"/>
    <lineage>
        <taxon>Bacteria</taxon>
        <taxon>Bacillati</taxon>
        <taxon>Cyanobacteriota</taxon>
        <taxon>Cyanophyceae</taxon>
        <taxon>Oscillatoriophycideae</taxon>
        <taxon>Oscillatoriales</taxon>
        <taxon>Microcoleaceae</taxon>
        <taxon>Lyngbya</taxon>
    </lineage>
</organism>
<comment type="caution">
    <text evidence="1">The sequence shown here is derived from an EMBL/GenBank/DDBJ whole genome shotgun (WGS) entry which is preliminary data.</text>
</comment>
<gene>
    <name evidence="1" type="ORF">QQ91_017090</name>
</gene>
<evidence type="ECO:0008006" key="2">
    <source>
        <dbReference type="Google" id="ProtNLM"/>
    </source>
</evidence>
<dbReference type="AlphaFoldDB" id="A0A0C1UVW1"/>
<dbReference type="EMBL" id="JTHE02000003">
    <property type="protein sequence ID" value="NEV68818.1"/>
    <property type="molecule type" value="Genomic_DNA"/>
</dbReference>
<protein>
    <recommendedName>
        <fullName evidence="2">Plastid lipid-associated protein/fibrillin conserved domain-containing protein</fullName>
    </recommendedName>
</protein>
<dbReference type="PANTHER" id="PTHR35690">
    <property type="entry name" value="OS01G0363500 PROTEIN"/>
    <property type="match status" value="1"/>
</dbReference>
<reference evidence="1" key="3">
    <citation type="submission" date="2020-02" db="EMBL/GenBank/DDBJ databases">
        <authorList>
            <person name="Sarangi A.N."/>
            <person name="Ghosh S."/>
            <person name="Mukherjee M."/>
            <person name="Tripathy S."/>
        </authorList>
    </citation>
    <scope>NUCLEOTIDE SEQUENCE</scope>
    <source>
        <strain evidence="1">BDU141951</strain>
    </source>
</reference>